<gene>
    <name evidence="12" type="ORF">QV13_16860</name>
</gene>
<evidence type="ECO:0000259" key="11">
    <source>
        <dbReference type="Pfam" id="PF25967"/>
    </source>
</evidence>
<evidence type="ECO:0000256" key="7">
    <source>
        <dbReference type="SAM" id="MobiDB-lite"/>
    </source>
</evidence>
<evidence type="ECO:0000259" key="10">
    <source>
        <dbReference type="Pfam" id="PF25944"/>
    </source>
</evidence>
<dbReference type="PANTHER" id="PTHR30469">
    <property type="entry name" value="MULTIDRUG RESISTANCE PROTEIN MDTA"/>
    <property type="match status" value="1"/>
</dbReference>
<feature type="domain" description="Multidrug resistance protein MdtA-like beta-barrel" evidence="10">
    <location>
        <begin position="225"/>
        <end position="308"/>
    </location>
</feature>
<dbReference type="InterPro" id="IPR058627">
    <property type="entry name" value="MdtA-like_C"/>
</dbReference>
<dbReference type="GO" id="GO:0015562">
    <property type="term" value="F:efflux transmembrane transporter activity"/>
    <property type="evidence" value="ECO:0007669"/>
    <property type="project" value="TreeGrafter"/>
</dbReference>
<reference evidence="12 13" key="1">
    <citation type="submission" date="2016-08" db="EMBL/GenBank/DDBJ databases">
        <title>Whole genome sequence of Mesorhizobium sp. strain UASWS1009 isolated from industrial sewage.</title>
        <authorList>
            <person name="Crovadore J."/>
            <person name="Calmin G."/>
            <person name="Chablais R."/>
            <person name="Cochard B."/>
            <person name="Lefort F."/>
        </authorList>
    </citation>
    <scope>NUCLEOTIDE SEQUENCE [LARGE SCALE GENOMIC DNA]</scope>
    <source>
        <strain evidence="12 13">UASWS1009</strain>
    </source>
</reference>
<dbReference type="InterPro" id="IPR006143">
    <property type="entry name" value="RND_pump_MFP"/>
</dbReference>
<evidence type="ECO:0000256" key="6">
    <source>
        <dbReference type="ARBA" id="ARBA00023136"/>
    </source>
</evidence>
<dbReference type="EMBL" id="MDEO01000033">
    <property type="protein sequence ID" value="OCX16626.1"/>
    <property type="molecule type" value="Genomic_DNA"/>
</dbReference>
<dbReference type="GO" id="GO:1990281">
    <property type="term" value="C:efflux pump complex"/>
    <property type="evidence" value="ECO:0007669"/>
    <property type="project" value="TreeGrafter"/>
</dbReference>
<comment type="caution">
    <text evidence="12">The sequence shown here is derived from an EMBL/GenBank/DDBJ whole genome shotgun (WGS) entry which is preliminary data.</text>
</comment>
<dbReference type="Gene3D" id="2.40.50.100">
    <property type="match status" value="1"/>
</dbReference>
<evidence type="ECO:0000256" key="4">
    <source>
        <dbReference type="ARBA" id="ARBA00022475"/>
    </source>
</evidence>
<dbReference type="InterPro" id="IPR058624">
    <property type="entry name" value="MdtA-like_HH"/>
</dbReference>
<keyword evidence="4" id="KW-1003">Cell membrane</keyword>
<evidence type="ECO:0000313" key="13">
    <source>
        <dbReference type="Proteomes" id="UP000094412"/>
    </source>
</evidence>
<evidence type="ECO:0000259" key="8">
    <source>
        <dbReference type="Pfam" id="PF25876"/>
    </source>
</evidence>
<feature type="domain" description="Multidrug resistance protein MdtA-like barrel-sandwich hybrid" evidence="9">
    <location>
        <begin position="74"/>
        <end position="210"/>
    </location>
</feature>
<dbReference type="AlphaFoldDB" id="A0A1C2DPR6"/>
<comment type="similarity">
    <text evidence="2">Belongs to the membrane fusion protein (MFP) (TC 8.A.1) family.</text>
</comment>
<comment type="subcellular location">
    <subcellularLocation>
        <location evidence="1">Cell membrane</location>
    </subcellularLocation>
</comment>
<dbReference type="Pfam" id="PF25876">
    <property type="entry name" value="HH_MFP_RND"/>
    <property type="match status" value="1"/>
</dbReference>
<evidence type="ECO:0000256" key="3">
    <source>
        <dbReference type="ARBA" id="ARBA00022448"/>
    </source>
</evidence>
<dbReference type="Pfam" id="PF25944">
    <property type="entry name" value="Beta-barrel_RND"/>
    <property type="match status" value="1"/>
</dbReference>
<keyword evidence="13" id="KW-1185">Reference proteome</keyword>
<dbReference type="Pfam" id="PF25917">
    <property type="entry name" value="BSH_RND"/>
    <property type="match status" value="1"/>
</dbReference>
<protein>
    <submittedName>
        <fullName evidence="12">Efflux transporter periplasmic adaptor subunit</fullName>
    </submittedName>
</protein>
<feature type="domain" description="Multidrug resistance protein MdtA-like alpha-helical hairpin" evidence="8">
    <location>
        <begin position="116"/>
        <end position="183"/>
    </location>
</feature>
<organism evidence="12 13">
    <name type="scientific">Mesorhizobium hungaricum</name>
    <dbReference type="NCBI Taxonomy" id="1566387"/>
    <lineage>
        <taxon>Bacteria</taxon>
        <taxon>Pseudomonadati</taxon>
        <taxon>Pseudomonadota</taxon>
        <taxon>Alphaproteobacteria</taxon>
        <taxon>Hyphomicrobiales</taxon>
        <taxon>Phyllobacteriaceae</taxon>
        <taxon>Mesorhizobium</taxon>
    </lineage>
</organism>
<feature type="compositionally biased region" description="Basic and acidic residues" evidence="7">
    <location>
        <begin position="403"/>
        <end position="418"/>
    </location>
</feature>
<keyword evidence="6" id="KW-0472">Membrane</keyword>
<dbReference type="Proteomes" id="UP000094412">
    <property type="component" value="Unassembled WGS sequence"/>
</dbReference>
<dbReference type="STRING" id="1566387.QV13_16860"/>
<feature type="region of interest" description="Disordered" evidence="7">
    <location>
        <begin position="377"/>
        <end position="418"/>
    </location>
</feature>
<evidence type="ECO:0000256" key="2">
    <source>
        <dbReference type="ARBA" id="ARBA00009477"/>
    </source>
</evidence>
<dbReference type="Gene3D" id="2.40.30.170">
    <property type="match status" value="1"/>
</dbReference>
<dbReference type="InterPro" id="IPR058626">
    <property type="entry name" value="MdtA-like_b-barrel"/>
</dbReference>
<dbReference type="Gene3D" id="1.10.287.470">
    <property type="entry name" value="Helix hairpin bin"/>
    <property type="match status" value="1"/>
</dbReference>
<proteinExistence type="inferred from homology"/>
<sequence>MVAAGLYLWPAGAAWVWQKLPFGQKEVAAQAATDLSGGKGKAGNRAVTVATAVAKVTDFPVQRYAIGFLASPAVANINARVASQVMAIAVTDGQMVKQGDLLISLDDRALKAQVEKDKATLAKDQALAASADADLARAQNLLAKQAGTQQSYDQALAAQKAAHATVAADQAAIDVDTVQLSFTAITAPISGRLGAVSVSIGDLVTAGGATGTGATPLVTITEMDPLRVSFNLPEADLNLLQQALAKPGSITVTLTKDGDAKPIGSGTLDFVNSTVDTASGTITARATVPNADLKLWPGQYVKVTVDAGAMPQMVSVPTVAIQPSQSGSFVYVVKADNTVEARPVVVALTHGEDSAIASGVKGDEKVVVDGQLSLKPGAAVREASAQEGTGKTGSDKGGSGDSKAPKSADKATKTETAG</sequence>
<dbReference type="NCBIfam" id="TIGR01730">
    <property type="entry name" value="RND_mfp"/>
    <property type="match status" value="1"/>
</dbReference>
<keyword evidence="5" id="KW-0997">Cell inner membrane</keyword>
<evidence type="ECO:0000256" key="5">
    <source>
        <dbReference type="ARBA" id="ARBA00022519"/>
    </source>
</evidence>
<dbReference type="Gene3D" id="2.40.420.20">
    <property type="match status" value="1"/>
</dbReference>
<evidence type="ECO:0000259" key="9">
    <source>
        <dbReference type="Pfam" id="PF25917"/>
    </source>
</evidence>
<dbReference type="InterPro" id="IPR058625">
    <property type="entry name" value="MdtA-like_BSH"/>
</dbReference>
<accession>A0A1C2DPR6</accession>
<dbReference type="SUPFAM" id="SSF111369">
    <property type="entry name" value="HlyD-like secretion proteins"/>
    <property type="match status" value="1"/>
</dbReference>
<feature type="domain" description="Multidrug resistance protein MdtA-like C-terminal permuted SH3" evidence="11">
    <location>
        <begin position="314"/>
        <end position="370"/>
    </location>
</feature>
<name>A0A1C2DPR6_9HYPH</name>
<evidence type="ECO:0000313" key="12">
    <source>
        <dbReference type="EMBL" id="OCX16626.1"/>
    </source>
</evidence>
<evidence type="ECO:0000256" key="1">
    <source>
        <dbReference type="ARBA" id="ARBA00004236"/>
    </source>
</evidence>
<keyword evidence="3" id="KW-0813">Transport</keyword>
<dbReference type="PANTHER" id="PTHR30469:SF36">
    <property type="entry name" value="BLL3903 PROTEIN"/>
    <property type="match status" value="1"/>
</dbReference>
<dbReference type="Pfam" id="PF25967">
    <property type="entry name" value="RND-MFP_C"/>
    <property type="match status" value="1"/>
</dbReference>